<evidence type="ECO:0000256" key="1">
    <source>
        <dbReference type="SAM" id="Phobius"/>
    </source>
</evidence>
<dbReference type="AlphaFoldDB" id="A0A1L3MVB3"/>
<sequence length="280" mass="31556">MTNSLLITLALITIIIGALLLKNKIPDKLKPTAIMTVITCFAFFLYGAFTSPFVEKVVSRNLLPTSGEIMEQSDRKKNSLLDVPLLSQLPELPRGCEVTSLAMLLQYMGVNVGKLELAKKVDKDPTPYQKVNGQVFFGNPHVGFVGDMYDKSKPGYGVYHEPIKRLAESYLPDRIVNLTGQSFVQIEEALSEGSPVWVIVNATYKELPSHQFEEWQTPIGKITVTYHEHSVIITGYDENYVYVNDPLSNDKNKKIKKHEFRKAWEQMGKQAIKISTSKET</sequence>
<dbReference type="RefSeq" id="WP_072581087.1">
    <property type="nucleotide sequence ID" value="NZ_CP016020.1"/>
</dbReference>
<feature type="transmembrane region" description="Helical" evidence="1">
    <location>
        <begin position="33"/>
        <end position="54"/>
    </location>
</feature>
<evidence type="ECO:0000313" key="3">
    <source>
        <dbReference type="EMBL" id="APH06287.1"/>
    </source>
</evidence>
<gene>
    <name evidence="3" type="ORF">A9C19_16990</name>
</gene>
<dbReference type="KEGG" id="bwh:A9C19_16990"/>
<protein>
    <recommendedName>
        <fullName evidence="2">Peptidase C39-like domain-containing protein</fullName>
    </recommendedName>
</protein>
<dbReference type="OrthoDB" id="1164310at2"/>
<name>A0A1L3MVB3_9BACI</name>
<organism evidence="3 4">
    <name type="scientific">Bacillus weihaiensis</name>
    <dbReference type="NCBI Taxonomy" id="1547283"/>
    <lineage>
        <taxon>Bacteria</taxon>
        <taxon>Bacillati</taxon>
        <taxon>Bacillota</taxon>
        <taxon>Bacilli</taxon>
        <taxon>Bacillales</taxon>
        <taxon>Bacillaceae</taxon>
        <taxon>Bacillus</taxon>
    </lineage>
</organism>
<dbReference type="PANTHER" id="PTHR37806:SF1">
    <property type="entry name" value="PEPTIDASE C39-LIKE DOMAIN-CONTAINING PROTEIN"/>
    <property type="match status" value="1"/>
</dbReference>
<keyword evidence="1" id="KW-0812">Transmembrane</keyword>
<dbReference type="Gene3D" id="3.90.70.10">
    <property type="entry name" value="Cysteine proteinases"/>
    <property type="match status" value="1"/>
</dbReference>
<keyword evidence="4" id="KW-1185">Reference proteome</keyword>
<dbReference type="CDD" id="cd02549">
    <property type="entry name" value="Peptidase_C39A"/>
    <property type="match status" value="1"/>
</dbReference>
<dbReference type="InterPro" id="IPR039563">
    <property type="entry name" value="Peptidase_C39_single_dom"/>
</dbReference>
<evidence type="ECO:0000313" key="4">
    <source>
        <dbReference type="Proteomes" id="UP000181936"/>
    </source>
</evidence>
<proteinExistence type="predicted"/>
<reference evidence="3 4" key="1">
    <citation type="journal article" date="2016" name="Sci. Rep.">
        <title>Complete genome sequence and transcriptomic analysis of a novel marine strain Bacillus weihaiensis reveals the mechanism of brown algae degradation.</title>
        <authorList>
            <person name="Zhu Y."/>
            <person name="Chen P."/>
            <person name="Bao Y."/>
            <person name="Men Y."/>
            <person name="Zeng Y."/>
            <person name="Yang J."/>
            <person name="Sun J."/>
            <person name="Sun Y."/>
        </authorList>
    </citation>
    <scope>NUCLEOTIDE SEQUENCE [LARGE SCALE GENOMIC DNA]</scope>
    <source>
        <strain evidence="3 4">Alg07</strain>
    </source>
</reference>
<keyword evidence="1" id="KW-1133">Transmembrane helix</keyword>
<feature type="transmembrane region" description="Helical" evidence="1">
    <location>
        <begin position="6"/>
        <end position="21"/>
    </location>
</feature>
<dbReference type="Proteomes" id="UP000181936">
    <property type="component" value="Chromosome"/>
</dbReference>
<dbReference type="InterPro" id="IPR039564">
    <property type="entry name" value="Peptidase_C39-like"/>
</dbReference>
<dbReference type="Pfam" id="PF13529">
    <property type="entry name" value="Peptidase_C39_2"/>
    <property type="match status" value="1"/>
</dbReference>
<dbReference type="STRING" id="1547283.A9C19_16990"/>
<keyword evidence="1" id="KW-0472">Membrane</keyword>
<dbReference type="EMBL" id="CP016020">
    <property type="protein sequence ID" value="APH06287.1"/>
    <property type="molecule type" value="Genomic_DNA"/>
</dbReference>
<feature type="domain" description="Peptidase C39-like" evidence="2">
    <location>
        <begin position="81"/>
        <end position="246"/>
    </location>
</feature>
<accession>A0A1L3MVB3</accession>
<dbReference type="PANTHER" id="PTHR37806">
    <property type="entry name" value="LMO0724 PROTEIN"/>
    <property type="match status" value="1"/>
</dbReference>
<evidence type="ECO:0000259" key="2">
    <source>
        <dbReference type="Pfam" id="PF13529"/>
    </source>
</evidence>